<dbReference type="InterPro" id="IPR013049">
    <property type="entry name" value="Spo11/TopoVI_A_N"/>
</dbReference>
<dbReference type="GO" id="GO:0000228">
    <property type="term" value="C:nuclear chromosome"/>
    <property type="evidence" value="ECO:0007669"/>
    <property type="project" value="TreeGrafter"/>
</dbReference>
<name>A0A9P6NIV6_9BASI</name>
<dbReference type="OrthoDB" id="2503063at2759"/>
<keyword evidence="6" id="KW-0460">Magnesium</keyword>
<dbReference type="PANTHER" id="PTHR10848">
    <property type="entry name" value="MEIOTIC RECOMBINATION PROTEIN SPO11"/>
    <property type="match status" value="1"/>
</dbReference>
<evidence type="ECO:0000256" key="8">
    <source>
        <dbReference type="ARBA" id="ARBA00023125"/>
    </source>
</evidence>
<dbReference type="Gene3D" id="1.10.10.10">
    <property type="entry name" value="Winged helix-like DNA-binding domain superfamily/Winged helix DNA-binding domain"/>
    <property type="match status" value="1"/>
</dbReference>
<feature type="active site" description="O-(5'-phospho-DNA)-tyrosine intermediate" evidence="10">
    <location>
        <position position="92"/>
    </location>
</feature>
<organism evidence="13 14">
    <name type="scientific">Cronartium quercuum f. sp. fusiforme G11</name>
    <dbReference type="NCBI Taxonomy" id="708437"/>
    <lineage>
        <taxon>Eukaryota</taxon>
        <taxon>Fungi</taxon>
        <taxon>Dikarya</taxon>
        <taxon>Basidiomycota</taxon>
        <taxon>Pucciniomycotina</taxon>
        <taxon>Pucciniomycetes</taxon>
        <taxon>Pucciniales</taxon>
        <taxon>Coleosporiaceae</taxon>
        <taxon>Cronartium</taxon>
    </lineage>
</organism>
<dbReference type="GO" id="GO:0000706">
    <property type="term" value="P:meiotic DNA double-strand break processing"/>
    <property type="evidence" value="ECO:0007669"/>
    <property type="project" value="TreeGrafter"/>
</dbReference>
<evidence type="ECO:0000256" key="6">
    <source>
        <dbReference type="ARBA" id="ARBA00022842"/>
    </source>
</evidence>
<dbReference type="Pfam" id="PF21180">
    <property type="entry name" value="TOP6A-Spo11_Toprim"/>
    <property type="match status" value="1"/>
</dbReference>
<dbReference type="PRINTS" id="PR01550">
    <property type="entry name" value="TOP6AFAMILY"/>
</dbReference>
<evidence type="ECO:0000313" key="13">
    <source>
        <dbReference type="EMBL" id="KAG0146804.1"/>
    </source>
</evidence>
<dbReference type="PANTHER" id="PTHR10848:SF0">
    <property type="entry name" value="MEIOTIC RECOMBINATION PROTEIN SPO11"/>
    <property type="match status" value="1"/>
</dbReference>
<evidence type="ECO:0000256" key="2">
    <source>
        <dbReference type="ARBA" id="ARBA00001946"/>
    </source>
</evidence>
<dbReference type="EMBL" id="MU167256">
    <property type="protein sequence ID" value="KAG0146804.1"/>
    <property type="molecule type" value="Genomic_DNA"/>
</dbReference>
<dbReference type="GO" id="GO:0005524">
    <property type="term" value="F:ATP binding"/>
    <property type="evidence" value="ECO:0007669"/>
    <property type="project" value="InterPro"/>
</dbReference>
<dbReference type="InterPro" id="IPR036078">
    <property type="entry name" value="Spo11/TopoVI_A_sf"/>
</dbReference>
<dbReference type="GO" id="GO:0042138">
    <property type="term" value="P:meiotic DNA double-strand break formation"/>
    <property type="evidence" value="ECO:0007669"/>
    <property type="project" value="TreeGrafter"/>
</dbReference>
<comment type="caution">
    <text evidence="13">The sequence shown here is derived from an EMBL/GenBank/DDBJ whole genome shotgun (WGS) entry which is preliminary data.</text>
</comment>
<keyword evidence="9 10" id="KW-0413">Isomerase</keyword>
<dbReference type="SUPFAM" id="SSF56726">
    <property type="entry name" value="DNA topoisomerase IV, alpha subunit"/>
    <property type="match status" value="1"/>
</dbReference>
<proteinExistence type="inferred from homology"/>
<feature type="domain" description="Spo11/DNA topoisomerase VI subunit A N-terminal" evidence="11">
    <location>
        <begin position="64"/>
        <end position="123"/>
    </location>
</feature>
<keyword evidence="5" id="KW-0479">Metal-binding</keyword>
<dbReference type="GO" id="GO:0007131">
    <property type="term" value="P:reciprocal meiotic recombination"/>
    <property type="evidence" value="ECO:0007669"/>
    <property type="project" value="TreeGrafter"/>
</dbReference>
<dbReference type="GO" id="GO:0003677">
    <property type="term" value="F:DNA binding"/>
    <property type="evidence" value="ECO:0007669"/>
    <property type="project" value="UniProtKB-UniRule"/>
</dbReference>
<dbReference type="GO" id="GO:0046872">
    <property type="term" value="F:metal ion binding"/>
    <property type="evidence" value="ECO:0007669"/>
    <property type="project" value="UniProtKB-KW"/>
</dbReference>
<evidence type="ECO:0000256" key="3">
    <source>
        <dbReference type="ARBA" id="ARBA00006559"/>
    </source>
</evidence>
<protein>
    <recommendedName>
        <fullName evidence="4">DNA topoisomerase (ATP-hydrolyzing)</fullName>
        <ecNumber evidence="4">5.6.2.2</ecNumber>
    </recommendedName>
</protein>
<dbReference type="Gene3D" id="3.40.1360.10">
    <property type="match status" value="1"/>
</dbReference>
<dbReference type="InterPro" id="IPR034136">
    <property type="entry name" value="TOPRIM_Topo6A/Spo11"/>
</dbReference>
<dbReference type="Proteomes" id="UP000886653">
    <property type="component" value="Unassembled WGS sequence"/>
</dbReference>
<evidence type="ECO:0000256" key="7">
    <source>
        <dbReference type="ARBA" id="ARBA00023029"/>
    </source>
</evidence>
<dbReference type="AlphaFoldDB" id="A0A9P6NIV6"/>
<evidence type="ECO:0000259" key="11">
    <source>
        <dbReference type="Pfam" id="PF04406"/>
    </source>
</evidence>
<dbReference type="CDD" id="cd00223">
    <property type="entry name" value="TOPRIM_TopoIIB_SPO"/>
    <property type="match status" value="1"/>
</dbReference>
<evidence type="ECO:0000256" key="5">
    <source>
        <dbReference type="ARBA" id="ARBA00022723"/>
    </source>
</evidence>
<evidence type="ECO:0000256" key="4">
    <source>
        <dbReference type="ARBA" id="ARBA00012895"/>
    </source>
</evidence>
<dbReference type="InterPro" id="IPR002815">
    <property type="entry name" value="Spo11/TopoVI_A"/>
</dbReference>
<keyword evidence="14" id="KW-1185">Reference proteome</keyword>
<comment type="similarity">
    <text evidence="3 10">Belongs to the TOP6A family.</text>
</comment>
<dbReference type="PROSITE" id="PS52041">
    <property type="entry name" value="TOPO_IIB"/>
    <property type="match status" value="1"/>
</dbReference>
<dbReference type="GO" id="GO:0003918">
    <property type="term" value="F:DNA topoisomerase type II (double strand cut, ATP-hydrolyzing) activity"/>
    <property type="evidence" value="ECO:0007669"/>
    <property type="project" value="UniProtKB-UniRule"/>
</dbReference>
<feature type="domain" description="Topoisomerase 6 subunit A/Spo11 TOPRIM" evidence="12">
    <location>
        <begin position="172"/>
        <end position="332"/>
    </location>
</feature>
<evidence type="ECO:0000259" key="12">
    <source>
        <dbReference type="Pfam" id="PF21180"/>
    </source>
</evidence>
<accession>A0A9P6NIV6</accession>
<evidence type="ECO:0000256" key="1">
    <source>
        <dbReference type="ARBA" id="ARBA00000185"/>
    </source>
</evidence>
<reference evidence="13" key="1">
    <citation type="submission" date="2013-11" db="EMBL/GenBank/DDBJ databases">
        <title>Genome sequence of the fusiform rust pathogen reveals effectors for host alternation and coevolution with pine.</title>
        <authorList>
            <consortium name="DOE Joint Genome Institute"/>
            <person name="Smith K."/>
            <person name="Pendleton A."/>
            <person name="Kubisiak T."/>
            <person name="Anderson C."/>
            <person name="Salamov A."/>
            <person name="Aerts A."/>
            <person name="Riley R."/>
            <person name="Clum A."/>
            <person name="Lindquist E."/>
            <person name="Ence D."/>
            <person name="Campbell M."/>
            <person name="Kronenberg Z."/>
            <person name="Feau N."/>
            <person name="Dhillon B."/>
            <person name="Hamelin R."/>
            <person name="Burleigh J."/>
            <person name="Smith J."/>
            <person name="Yandell M."/>
            <person name="Nelson C."/>
            <person name="Grigoriev I."/>
            <person name="Davis J."/>
        </authorList>
    </citation>
    <scope>NUCLEOTIDE SEQUENCE</scope>
    <source>
        <strain evidence="13">G11</strain>
    </source>
</reference>
<comment type="catalytic activity">
    <reaction evidence="1 10">
        <text>ATP-dependent breakage, passage and rejoining of double-stranded DNA.</text>
        <dbReference type="EC" id="5.6.2.2"/>
    </reaction>
</comment>
<dbReference type="EC" id="5.6.2.2" evidence="4"/>
<comment type="cofactor">
    <cofactor evidence="2">
        <name>Mg(2+)</name>
        <dbReference type="ChEBI" id="CHEBI:18420"/>
    </cofactor>
</comment>
<keyword evidence="7 10" id="KW-0799">Topoisomerase</keyword>
<evidence type="ECO:0000256" key="9">
    <source>
        <dbReference type="ARBA" id="ARBA00023235"/>
    </source>
</evidence>
<evidence type="ECO:0000313" key="14">
    <source>
        <dbReference type="Proteomes" id="UP000886653"/>
    </source>
</evidence>
<evidence type="ECO:0000256" key="10">
    <source>
        <dbReference type="PROSITE-ProRule" id="PRU01385"/>
    </source>
</evidence>
<gene>
    <name evidence="13" type="ORF">CROQUDRAFT_670968</name>
</gene>
<sequence length="359" mass="39916">MDKLESLALHVIRQLASAEDAITKSLTPQPISLLFANRTSTVGQRRITFPRKTHQSSSGSGARELAMLLQIVNICQDAISRNVTVTKRDIYYRDVALFKTQVQVDRLVDDLAATLGVTRAELHTCASSKGLFSGNLRLKTKDDEIISARTRPALIPVAELIGEVIPDEDVQFILVIEKEAVFNSLISVDFPNDPRFGKSVMITGKGYPDLASRQLLSMLATNDNSKHIPILVLVDCDPHGIEILSVYKFGSQRMAFQAGLAVEKVEWVGVKCSEWERLSIDPRLLLPLTAIDRAKAEQLKSRKDLPSEWLNELSVLLETGLKAEIQVLLSNHSTQESGNRSFQQDDGLVQYLLQKIVFP</sequence>
<dbReference type="Pfam" id="PF04406">
    <property type="entry name" value="TP6A_N"/>
    <property type="match status" value="1"/>
</dbReference>
<keyword evidence="8 10" id="KW-0238">DNA-binding</keyword>
<dbReference type="InterPro" id="IPR036388">
    <property type="entry name" value="WH-like_DNA-bd_sf"/>
</dbReference>